<evidence type="ECO:0000313" key="4">
    <source>
        <dbReference type="Proteomes" id="UP001519460"/>
    </source>
</evidence>
<keyword evidence="4" id="KW-1185">Reference proteome</keyword>
<keyword evidence="2" id="KW-0812">Transmembrane</keyword>
<keyword evidence="2" id="KW-1133">Transmembrane helix</keyword>
<protein>
    <submittedName>
        <fullName evidence="3">Uncharacterized protein</fullName>
    </submittedName>
</protein>
<feature type="compositionally biased region" description="Polar residues" evidence="1">
    <location>
        <begin position="162"/>
        <end position="174"/>
    </location>
</feature>
<dbReference type="Proteomes" id="UP001519460">
    <property type="component" value="Unassembled WGS sequence"/>
</dbReference>
<dbReference type="AlphaFoldDB" id="A0ABD0JPS4"/>
<proteinExistence type="predicted"/>
<sequence length="295" mass="32614">SYRFTDVHSTVLTSERDTQVSVDFGFEASSAECELPRNITIFFGKKAGLFPNTECMLKHIDGVCIPSMKSEICKCLPNTRYRLSEAIKKDENTRYEFRTQPRYGETLVVNVTAAGEDTSESQSSQHGVDLTVVISVTVAALAATLITFRVVSIRKARKSRVSSDIDTDTQSGPPTETPRQEESGGNEAGPNYPPRVCLDPALSDNYLRPSVSPEVRKGTDDARNVTPFYNNSVLRPVVQLHNTICKPDSDSPLPCRVTKSTSKDTASSSGYIEMSRPAEKRSSDKSQEQREYVNI</sequence>
<feature type="compositionally biased region" description="Basic and acidic residues" evidence="1">
    <location>
        <begin position="276"/>
        <end position="295"/>
    </location>
</feature>
<feature type="compositionally biased region" description="Low complexity" evidence="1">
    <location>
        <begin position="258"/>
        <end position="269"/>
    </location>
</feature>
<evidence type="ECO:0000313" key="3">
    <source>
        <dbReference type="EMBL" id="KAK7476857.1"/>
    </source>
</evidence>
<evidence type="ECO:0000256" key="2">
    <source>
        <dbReference type="SAM" id="Phobius"/>
    </source>
</evidence>
<dbReference type="EMBL" id="JACVVK020000364">
    <property type="protein sequence ID" value="KAK7476857.1"/>
    <property type="molecule type" value="Genomic_DNA"/>
</dbReference>
<comment type="caution">
    <text evidence="3">The sequence shown here is derived from an EMBL/GenBank/DDBJ whole genome shotgun (WGS) entry which is preliminary data.</text>
</comment>
<organism evidence="3 4">
    <name type="scientific">Batillaria attramentaria</name>
    <dbReference type="NCBI Taxonomy" id="370345"/>
    <lineage>
        <taxon>Eukaryota</taxon>
        <taxon>Metazoa</taxon>
        <taxon>Spiralia</taxon>
        <taxon>Lophotrochozoa</taxon>
        <taxon>Mollusca</taxon>
        <taxon>Gastropoda</taxon>
        <taxon>Caenogastropoda</taxon>
        <taxon>Sorbeoconcha</taxon>
        <taxon>Cerithioidea</taxon>
        <taxon>Batillariidae</taxon>
        <taxon>Batillaria</taxon>
    </lineage>
</organism>
<evidence type="ECO:0000256" key="1">
    <source>
        <dbReference type="SAM" id="MobiDB-lite"/>
    </source>
</evidence>
<feature type="region of interest" description="Disordered" evidence="1">
    <location>
        <begin position="248"/>
        <end position="295"/>
    </location>
</feature>
<keyword evidence="2" id="KW-0472">Membrane</keyword>
<accession>A0ABD0JPS4</accession>
<feature type="non-terminal residue" evidence="3">
    <location>
        <position position="1"/>
    </location>
</feature>
<feature type="compositionally biased region" description="Basic and acidic residues" evidence="1">
    <location>
        <begin position="214"/>
        <end position="223"/>
    </location>
</feature>
<name>A0ABD0JPS4_9CAEN</name>
<reference evidence="3 4" key="1">
    <citation type="journal article" date="2023" name="Sci. Data">
        <title>Genome assembly of the Korean intertidal mud-creeper Batillaria attramentaria.</title>
        <authorList>
            <person name="Patra A.K."/>
            <person name="Ho P.T."/>
            <person name="Jun S."/>
            <person name="Lee S.J."/>
            <person name="Kim Y."/>
            <person name="Won Y.J."/>
        </authorList>
    </citation>
    <scope>NUCLEOTIDE SEQUENCE [LARGE SCALE GENOMIC DNA]</scope>
    <source>
        <strain evidence="3">Wonlab-2016</strain>
    </source>
</reference>
<feature type="region of interest" description="Disordered" evidence="1">
    <location>
        <begin position="159"/>
        <end position="224"/>
    </location>
</feature>
<feature type="transmembrane region" description="Helical" evidence="2">
    <location>
        <begin position="130"/>
        <end position="151"/>
    </location>
</feature>
<gene>
    <name evidence="3" type="ORF">BaRGS_00031939</name>
</gene>